<evidence type="ECO:0000313" key="11">
    <source>
        <dbReference type="EMBL" id="NYH26177.1"/>
    </source>
</evidence>
<dbReference type="InterPro" id="IPR022643">
    <property type="entry name" value="De-COase2_C"/>
</dbReference>
<organism evidence="11 12">
    <name type="scientific">Paraburkholderia bryophila</name>
    <dbReference type="NCBI Taxonomy" id="420952"/>
    <lineage>
        <taxon>Bacteria</taxon>
        <taxon>Pseudomonadati</taxon>
        <taxon>Pseudomonadota</taxon>
        <taxon>Betaproteobacteria</taxon>
        <taxon>Burkholderiales</taxon>
        <taxon>Burkholderiaceae</taxon>
        <taxon>Paraburkholderia</taxon>
    </lineage>
</organism>
<feature type="binding site" evidence="5">
    <location>
        <position position="382"/>
    </location>
    <ligand>
        <name>pyridoxal 5'-phosphate</name>
        <dbReference type="ChEBI" id="CHEBI:597326"/>
    </ligand>
</feature>
<evidence type="ECO:0000256" key="4">
    <source>
        <dbReference type="ARBA" id="ARBA00023239"/>
    </source>
</evidence>
<comment type="pathway">
    <text evidence="5 8">Amino-acid biosynthesis; L-lysine biosynthesis via DAP pathway; L-lysine from DL-2,6-diaminopimelate: step 1/1.</text>
</comment>
<comment type="similarity">
    <text evidence="5">Belongs to the Orn/Lys/Arg decarboxylase class-II family. LysA subfamily.</text>
</comment>
<dbReference type="EC" id="4.1.1.20" evidence="5 6"/>
<dbReference type="InterPro" id="IPR009006">
    <property type="entry name" value="Ala_racemase/Decarboxylase_C"/>
</dbReference>
<dbReference type="SUPFAM" id="SSF51419">
    <property type="entry name" value="PLP-binding barrel"/>
    <property type="match status" value="1"/>
</dbReference>
<dbReference type="Gene3D" id="2.40.37.10">
    <property type="entry name" value="Lyase, Ornithine Decarboxylase, Chain A, domain 1"/>
    <property type="match status" value="1"/>
</dbReference>
<evidence type="ECO:0000259" key="9">
    <source>
        <dbReference type="Pfam" id="PF00278"/>
    </source>
</evidence>
<keyword evidence="3 5" id="KW-0663">Pyridoxal phosphate</keyword>
<feature type="binding site" evidence="5">
    <location>
        <position position="312"/>
    </location>
    <ligand>
        <name>substrate</name>
    </ligand>
</feature>
<dbReference type="SUPFAM" id="SSF50621">
    <property type="entry name" value="Alanine racemase C-terminal domain-like"/>
    <property type="match status" value="1"/>
</dbReference>
<dbReference type="PRINTS" id="PR01179">
    <property type="entry name" value="ODADCRBXLASE"/>
</dbReference>
<comment type="subunit">
    <text evidence="5">Homodimer.</text>
</comment>
<dbReference type="InterPro" id="IPR002986">
    <property type="entry name" value="DAP_deCOOHase_LysA"/>
</dbReference>
<dbReference type="GO" id="GO:0008836">
    <property type="term" value="F:diaminopimelate decarboxylase activity"/>
    <property type="evidence" value="ECO:0007669"/>
    <property type="project" value="UniProtKB-UniRule"/>
</dbReference>
<dbReference type="NCBIfam" id="TIGR01048">
    <property type="entry name" value="lysA"/>
    <property type="match status" value="1"/>
</dbReference>
<evidence type="ECO:0000256" key="2">
    <source>
        <dbReference type="ARBA" id="ARBA00022793"/>
    </source>
</evidence>
<evidence type="ECO:0000256" key="3">
    <source>
        <dbReference type="ARBA" id="ARBA00022898"/>
    </source>
</evidence>
<feature type="domain" description="Orn/DAP/Arg decarboxylase 2 C-terminal" evidence="9">
    <location>
        <begin position="32"/>
        <end position="380"/>
    </location>
</feature>
<feature type="binding site" evidence="5">
    <location>
        <position position="276"/>
    </location>
    <ligand>
        <name>substrate</name>
    </ligand>
</feature>
<dbReference type="AlphaFoldDB" id="A0A7Y9WSX3"/>
<dbReference type="HAMAP" id="MF_02120">
    <property type="entry name" value="LysA"/>
    <property type="match status" value="1"/>
</dbReference>
<feature type="binding site" evidence="5">
    <location>
        <position position="382"/>
    </location>
    <ligand>
        <name>substrate</name>
    </ligand>
</feature>
<comment type="function">
    <text evidence="5">Specifically catalyzes the decarboxylation of meso-diaminopimelate (meso-DAP) to L-lysine.</text>
</comment>
<name>A0A7Y9WSX3_9BURK</name>
<feature type="binding site" evidence="5">
    <location>
        <begin position="273"/>
        <end position="276"/>
    </location>
    <ligand>
        <name>pyridoxal 5'-phosphate</name>
        <dbReference type="ChEBI" id="CHEBI:597326"/>
    </ligand>
</feature>
<dbReference type="CDD" id="cd06828">
    <property type="entry name" value="PLPDE_III_DapDC"/>
    <property type="match status" value="1"/>
</dbReference>
<evidence type="ECO:0000256" key="6">
    <source>
        <dbReference type="NCBIfam" id="TIGR01048"/>
    </source>
</evidence>
<evidence type="ECO:0000313" key="12">
    <source>
        <dbReference type="Proteomes" id="UP000540929"/>
    </source>
</evidence>
<accession>A0A7Y9WSX3</accession>
<dbReference type="Proteomes" id="UP000540929">
    <property type="component" value="Unassembled WGS sequence"/>
</dbReference>
<keyword evidence="5 8" id="KW-0457">Lysine biosynthesis</keyword>
<dbReference type="UniPathway" id="UPA00034">
    <property type="reaction ID" value="UER00027"/>
</dbReference>
<feature type="active site" description="Proton donor" evidence="7">
    <location>
        <position position="346"/>
    </location>
</feature>
<dbReference type="InterPro" id="IPR022653">
    <property type="entry name" value="De-COase2_pyr-phos_BS"/>
</dbReference>
<dbReference type="PANTHER" id="PTHR43727:SF2">
    <property type="entry name" value="GROUP IV DECARBOXYLASE"/>
    <property type="match status" value="1"/>
</dbReference>
<sequence>MPTLEHREPQTVTPFNPLQLVELAQQHGTPLWVYDADVIRQRIAELRSFDVIRYAQKACSNLHILKLMRDAGVRVDAVSHGEIARSLAAGFTPDGDPEGVVFTADLIDHATLATVVEHRITVNAGSLDMLERVGRHAPEGHRVWLRINPGFGHGHSNKTNTGGEHSKHGIWLDDVPKALEIVRRYRLKLVGLHMHIGSGVDYGHLSRVCDAMIEAVKGLQGHDIEAISAGGGLSVPYKTGDARIDVEHYFRLWDAARRQIEAHVGHRVRLEIEPGRFLVAEAGVLVAEVHALNRRPSRQFALVDAGFNDLMRPSLYGSHHEMTVLKRNGTPSSAALDAFAVAGPLCEAGDVFTQAEGGVVLNRTMPTPEIGDFVVFHDAGAYGAAMSSNYNSRPLAPEVLLENGQPRVIRRRQTIDELLALESID</sequence>
<dbReference type="Pfam" id="PF02784">
    <property type="entry name" value="Orn_Arg_deC_N"/>
    <property type="match status" value="1"/>
</dbReference>
<evidence type="ECO:0000256" key="8">
    <source>
        <dbReference type="RuleBase" id="RU003738"/>
    </source>
</evidence>
<dbReference type="InterPro" id="IPR000183">
    <property type="entry name" value="Orn/DAP/Arg_de-COase"/>
</dbReference>
<feature type="modified residue" description="N6-(pyridoxal phosphate)lysine" evidence="5 7">
    <location>
        <position position="57"/>
    </location>
</feature>
<evidence type="ECO:0000256" key="1">
    <source>
        <dbReference type="ARBA" id="ARBA00001933"/>
    </source>
</evidence>
<comment type="cofactor">
    <cofactor evidence="1 5 7 8">
        <name>pyridoxal 5'-phosphate</name>
        <dbReference type="ChEBI" id="CHEBI:597326"/>
    </cofactor>
</comment>
<dbReference type="EMBL" id="JACCAS010000002">
    <property type="protein sequence ID" value="NYH26177.1"/>
    <property type="molecule type" value="Genomic_DNA"/>
</dbReference>
<protein>
    <recommendedName>
        <fullName evidence="5 6">Diaminopimelate decarboxylase</fullName>
        <shortName evidence="5">DAP decarboxylase</shortName>
        <shortName evidence="5">DAPDC</shortName>
        <ecNumber evidence="5 6">4.1.1.20</ecNumber>
    </recommendedName>
</protein>
<dbReference type="PRINTS" id="PR01181">
    <property type="entry name" value="DAPDCRBXLASE"/>
</dbReference>
<dbReference type="PROSITE" id="PS00878">
    <property type="entry name" value="ODR_DC_2_1"/>
    <property type="match status" value="1"/>
</dbReference>
<feature type="binding site" evidence="5">
    <location>
        <position position="232"/>
    </location>
    <ligand>
        <name>pyridoxal 5'-phosphate</name>
        <dbReference type="ChEBI" id="CHEBI:597326"/>
    </ligand>
</feature>
<dbReference type="InterPro" id="IPR022644">
    <property type="entry name" value="De-COase2_N"/>
</dbReference>
<comment type="caution">
    <text evidence="11">The sequence shown here is derived from an EMBL/GenBank/DDBJ whole genome shotgun (WGS) entry which is preliminary data.</text>
</comment>
<dbReference type="InterPro" id="IPR029066">
    <property type="entry name" value="PLP-binding_barrel"/>
</dbReference>
<keyword evidence="2 5" id="KW-0210">Decarboxylase</keyword>
<feature type="binding site" evidence="5">
    <location>
        <position position="347"/>
    </location>
    <ligand>
        <name>substrate</name>
    </ligand>
</feature>
<dbReference type="PROSITE" id="PS00879">
    <property type="entry name" value="ODR_DC_2_2"/>
    <property type="match status" value="1"/>
</dbReference>
<keyword evidence="5" id="KW-0028">Amino-acid biosynthesis</keyword>
<evidence type="ECO:0000256" key="7">
    <source>
        <dbReference type="PIRSR" id="PIRSR600183-50"/>
    </source>
</evidence>
<dbReference type="Pfam" id="PF00278">
    <property type="entry name" value="Orn_DAP_Arg_deC"/>
    <property type="match status" value="1"/>
</dbReference>
<keyword evidence="12" id="KW-1185">Reference proteome</keyword>
<gene>
    <name evidence="5" type="primary">lysA</name>
    <name evidence="11" type="ORF">GGD40_005748</name>
</gene>
<evidence type="ECO:0000256" key="5">
    <source>
        <dbReference type="HAMAP-Rule" id="MF_02120"/>
    </source>
</evidence>
<dbReference type="PANTHER" id="PTHR43727">
    <property type="entry name" value="DIAMINOPIMELATE DECARBOXYLASE"/>
    <property type="match status" value="1"/>
</dbReference>
<dbReference type="RefSeq" id="WP_179745866.1">
    <property type="nucleotide sequence ID" value="NZ_JACCAS010000002.1"/>
</dbReference>
<dbReference type="GO" id="GO:0009089">
    <property type="term" value="P:lysine biosynthetic process via diaminopimelate"/>
    <property type="evidence" value="ECO:0007669"/>
    <property type="project" value="UniProtKB-UniRule"/>
</dbReference>
<proteinExistence type="inferred from homology"/>
<keyword evidence="4 5" id="KW-0456">Lyase</keyword>
<feature type="binding site" evidence="5">
    <location>
        <position position="316"/>
    </location>
    <ligand>
        <name>substrate</name>
    </ligand>
</feature>
<dbReference type="Gene3D" id="3.20.20.10">
    <property type="entry name" value="Alanine racemase"/>
    <property type="match status" value="1"/>
</dbReference>
<reference evidence="11 12" key="1">
    <citation type="submission" date="2020-07" db="EMBL/GenBank/DDBJ databases">
        <title>Exploring microbial biodiversity for novel pathways involved in the catabolism of aromatic compounds derived from lignin.</title>
        <authorList>
            <person name="Elkins J."/>
        </authorList>
    </citation>
    <scope>NUCLEOTIDE SEQUENCE [LARGE SCALE GENOMIC DNA]</scope>
    <source>
        <strain evidence="11 12">H2C3C</strain>
    </source>
</reference>
<dbReference type="InterPro" id="IPR022657">
    <property type="entry name" value="De-COase2_CS"/>
</dbReference>
<evidence type="ECO:0000259" key="10">
    <source>
        <dbReference type="Pfam" id="PF02784"/>
    </source>
</evidence>
<feature type="domain" description="Orn/DAP/Arg decarboxylase 2 N-terminal" evidence="10">
    <location>
        <begin position="47"/>
        <end position="280"/>
    </location>
</feature>
<comment type="catalytic activity">
    <reaction evidence="5 8">
        <text>meso-2,6-diaminopimelate + H(+) = L-lysine + CO2</text>
        <dbReference type="Rhea" id="RHEA:15101"/>
        <dbReference type="ChEBI" id="CHEBI:15378"/>
        <dbReference type="ChEBI" id="CHEBI:16526"/>
        <dbReference type="ChEBI" id="CHEBI:32551"/>
        <dbReference type="ChEBI" id="CHEBI:57791"/>
        <dbReference type="EC" id="4.1.1.20"/>
    </reaction>
</comment>
<dbReference type="GO" id="GO:0030170">
    <property type="term" value="F:pyridoxal phosphate binding"/>
    <property type="evidence" value="ECO:0007669"/>
    <property type="project" value="UniProtKB-UniRule"/>
</dbReference>